<dbReference type="Pfam" id="PF00680">
    <property type="entry name" value="RdRP_1"/>
    <property type="match status" value="1"/>
</dbReference>
<keyword evidence="35" id="KW-1133">Transmembrane helix</keyword>
<dbReference type="Pfam" id="PF00271">
    <property type="entry name" value="Helicase_C"/>
    <property type="match status" value="1"/>
</dbReference>
<feature type="transmembrane region" description="Helical" evidence="35">
    <location>
        <begin position="890"/>
        <end position="907"/>
    </location>
</feature>
<keyword evidence="24" id="KW-0067">ATP-binding</keyword>
<comment type="similarity">
    <text evidence="5 33">Belongs to the potyviridae genome polyprotein family.</text>
</comment>
<dbReference type="PRINTS" id="PR00966">
    <property type="entry name" value="NIAPOTYPTASE"/>
</dbReference>
<evidence type="ECO:0000256" key="34">
    <source>
        <dbReference type="SAM" id="MobiDB-lite"/>
    </source>
</evidence>
<feature type="compositionally biased region" description="Basic and acidic residues" evidence="34">
    <location>
        <begin position="2913"/>
        <end position="2922"/>
    </location>
</feature>
<protein>
    <recommendedName>
        <fullName evidence="6">Genome polyprotein</fullName>
    </recommendedName>
</protein>
<reference evidence="42 43" key="1">
    <citation type="submission" date="2015-02" db="EMBL/GenBank/DDBJ databases">
        <title>Characterization of a new potyvirus species isolated from lettuce in Italy.</title>
        <authorList>
            <person name="Ciuffo M."/>
            <person name="Turina M."/>
        </authorList>
    </citation>
    <scope>NUCLEOTIDE SEQUENCE [LARGE SCALE GENOMIC DNA]</scope>
    <source>
        <strain evidence="42">I234</strain>
    </source>
</reference>
<dbReference type="PANTHER" id="PTHR43519">
    <property type="entry name" value="ATP-DEPENDENT RNA HELICASE HRPB"/>
    <property type="match status" value="1"/>
</dbReference>
<evidence type="ECO:0000256" key="32">
    <source>
        <dbReference type="PROSITE-ProRule" id="PRU01080"/>
    </source>
</evidence>
<dbReference type="GeneID" id="25396015"/>
<feature type="domain" description="RdRp catalytic" evidence="36">
    <location>
        <begin position="2631"/>
        <end position="2755"/>
    </location>
</feature>
<dbReference type="PROSITE" id="PS50507">
    <property type="entry name" value="RDRP_SSRNA_POS"/>
    <property type="match status" value="1"/>
</dbReference>
<dbReference type="GO" id="GO:0005198">
    <property type="term" value="F:structural molecule activity"/>
    <property type="evidence" value="ECO:0007669"/>
    <property type="project" value="InterPro"/>
</dbReference>
<keyword evidence="9" id="KW-1036">Host cytoplasmic vesicle</keyword>
<evidence type="ECO:0000256" key="11">
    <source>
        <dbReference type="ARBA" id="ARBA00022520"/>
    </source>
</evidence>
<dbReference type="InterPro" id="IPR001205">
    <property type="entry name" value="RNA-dir_pol_C"/>
</dbReference>
<evidence type="ECO:0000259" key="40">
    <source>
        <dbReference type="PROSITE" id="PS51744"/>
    </source>
</evidence>
<dbReference type="InterPro" id="IPR011545">
    <property type="entry name" value="DEAD/DEAH_box_helicase_dom"/>
</dbReference>
<dbReference type="EMBL" id="KP769852">
    <property type="protein sequence ID" value="AKU47816.1"/>
    <property type="molecule type" value="Genomic_RNA"/>
</dbReference>
<keyword evidence="15" id="KW-0945">Host-virus interaction</keyword>
<keyword evidence="27" id="KW-0899">Viral immunoevasion</keyword>
<evidence type="ECO:0000259" key="41">
    <source>
        <dbReference type="PROSITE" id="PS51871"/>
    </source>
</evidence>
<feature type="domain" description="Peptidase C4" evidence="39">
    <location>
        <begin position="2148"/>
        <end position="2366"/>
    </location>
</feature>
<keyword evidence="8" id="KW-0696">RNA-directed RNA polymerase</keyword>
<feature type="active site" description="For helper component proteinase activity" evidence="32">
    <location>
        <position position="815"/>
    </location>
</feature>
<evidence type="ECO:0000256" key="31">
    <source>
        <dbReference type="ARBA" id="ARBA00045403"/>
    </source>
</evidence>
<evidence type="ECO:0000256" key="1">
    <source>
        <dbReference type="ARBA" id="ARBA00000785"/>
    </source>
</evidence>
<accession>A0A0K1LYF0</accession>
<dbReference type="GO" id="GO:0004386">
    <property type="term" value="F:helicase activity"/>
    <property type="evidence" value="ECO:0007669"/>
    <property type="project" value="UniProtKB-KW"/>
</dbReference>
<dbReference type="SMART" id="SM00487">
    <property type="entry name" value="DEXDc"/>
    <property type="match status" value="1"/>
</dbReference>
<dbReference type="InterPro" id="IPR013648">
    <property type="entry name" value="PP_Potyviridae"/>
</dbReference>
<keyword evidence="13" id="KW-0167">Capsid protein</keyword>
<keyword evidence="7" id="KW-0941">Suppressor of RNA silencing</keyword>
<dbReference type="KEGG" id="vg:25396015"/>
<dbReference type="GO" id="GO:0003723">
    <property type="term" value="F:RNA binding"/>
    <property type="evidence" value="ECO:0007669"/>
    <property type="project" value="InterPro"/>
</dbReference>
<dbReference type="PANTHER" id="PTHR43519:SF1">
    <property type="entry name" value="ATP-DEPENDENT RNA HELICASE HRPB"/>
    <property type="match status" value="1"/>
</dbReference>
<dbReference type="InterPro" id="IPR027417">
    <property type="entry name" value="P-loop_NTPase"/>
</dbReference>
<keyword evidence="35" id="KW-0812">Transmembrane</keyword>
<evidence type="ECO:0000259" key="38">
    <source>
        <dbReference type="PROSITE" id="PS51194"/>
    </source>
</evidence>
<comment type="catalytic activity">
    <reaction evidence="1">
        <text>Hydrolyzes glutaminyl bonds, and activity is further restricted by preferences for the amino acids in P6 - P1' that vary with the species of potyvirus, e.g. Glu-Xaa-Xaa-Tyr-Xaa-Gln-|-(Ser or Gly) for the enzyme from tobacco etch virus. The natural substrate is the viral polyprotein, but other proteins and oligopeptides containing the appropriate consensus sequence are also cleaved.</text>
        <dbReference type="EC" id="3.4.22.44"/>
    </reaction>
</comment>
<evidence type="ECO:0000256" key="5">
    <source>
        <dbReference type="ARBA" id="ARBA00006064"/>
    </source>
</evidence>
<comment type="function">
    <text evidence="29">Has helicase activity. It may be involved in replication.</text>
</comment>
<dbReference type="InterPro" id="IPR031159">
    <property type="entry name" value="HC_PRO_CPD_dom"/>
</dbReference>
<dbReference type="Gene3D" id="3.90.70.150">
    <property type="entry name" value="Helper component proteinase"/>
    <property type="match status" value="1"/>
</dbReference>
<comment type="subcellular location">
    <subcellularLocation>
        <location evidence="30">Host cytoplasmic vesicle</location>
    </subcellularLocation>
    <subcellularLocation>
        <location evidence="3">Host nucleus</location>
    </subcellularLocation>
    <subcellularLocation>
        <location evidence="4">Virion</location>
    </subcellularLocation>
</comment>
<evidence type="ECO:0000256" key="35">
    <source>
        <dbReference type="SAM" id="Phobius"/>
    </source>
</evidence>
<evidence type="ECO:0000256" key="23">
    <source>
        <dbReference type="ARBA" id="ARBA00022807"/>
    </source>
</evidence>
<evidence type="ECO:0000256" key="30">
    <source>
        <dbReference type="ARBA" id="ARBA00034108"/>
    </source>
</evidence>
<dbReference type="CDD" id="cd23175">
    <property type="entry name" value="ps-ssRNAv_Potyviridae_RdRp"/>
    <property type="match status" value="1"/>
</dbReference>
<dbReference type="GO" id="GO:0044161">
    <property type="term" value="C:host cell cytoplasmic vesicle"/>
    <property type="evidence" value="ECO:0007669"/>
    <property type="project" value="UniProtKB-SubCell"/>
</dbReference>
<dbReference type="InterPro" id="IPR001650">
    <property type="entry name" value="Helicase_C-like"/>
</dbReference>
<evidence type="ECO:0000256" key="25">
    <source>
        <dbReference type="ARBA" id="ARBA00022844"/>
    </source>
</evidence>
<dbReference type="InterPro" id="IPR042308">
    <property type="entry name" value="HC_PRO_CPD_sf"/>
</dbReference>
<dbReference type="GO" id="GO:0004197">
    <property type="term" value="F:cysteine-type endopeptidase activity"/>
    <property type="evidence" value="ECO:0007669"/>
    <property type="project" value="InterPro"/>
</dbReference>
<comment type="function">
    <text evidence="31">Mediates the cap-independent, EIF4E-dependent translation of viral genomic RNAs. Binds to the cap-binding site of host EIF4E and thus interferes with the host EIF4E-dependent mRNA export and translation. VPg-RNA directly binds EIF4E and is a template for transcription. Also forms trimeric complexes with EIF4E-EIF4G, which are templates for translation.</text>
</comment>
<dbReference type="PROSITE" id="PS51744">
    <property type="entry name" value="HC_PRO_CPD"/>
    <property type="match status" value="1"/>
</dbReference>
<feature type="active site" description="For helper component proteinase activity" evidence="32">
    <location>
        <position position="742"/>
    </location>
</feature>
<dbReference type="GO" id="GO:0052170">
    <property type="term" value="P:symbiont-mediated suppression of host innate immune response"/>
    <property type="evidence" value="ECO:0007669"/>
    <property type="project" value="UniProtKB-KW"/>
</dbReference>
<keyword evidence="25" id="KW-0946">Virion</keyword>
<dbReference type="Pfam" id="PF00863">
    <property type="entry name" value="Peptidase_C4"/>
    <property type="match status" value="1"/>
</dbReference>
<evidence type="ECO:0000256" key="4">
    <source>
        <dbReference type="ARBA" id="ARBA00004328"/>
    </source>
</evidence>
<keyword evidence="12" id="KW-0597">Phosphoprotein</keyword>
<keyword evidence="19" id="KW-0548">Nucleotidyltransferase</keyword>
<comment type="function">
    <text evidence="28">Involved in aphid transmission, cell-to-cell and systemis movement, encapsidation of the viral RNA and in the regulation of viral RNA amplification.</text>
</comment>
<evidence type="ECO:0000259" key="39">
    <source>
        <dbReference type="PROSITE" id="PS51436"/>
    </source>
</evidence>
<dbReference type="PROSITE" id="PS51194">
    <property type="entry name" value="HELICASE_CTER"/>
    <property type="match status" value="1"/>
</dbReference>
<keyword evidence="20" id="KW-0547">Nucleotide-binding</keyword>
<feature type="domain" description="Peptidase C6" evidence="40">
    <location>
        <begin position="734"/>
        <end position="856"/>
    </location>
</feature>
<dbReference type="Proteomes" id="UP000202083">
    <property type="component" value="Segment"/>
</dbReference>
<dbReference type="Pfam" id="PF00851">
    <property type="entry name" value="Peptidase_C6"/>
    <property type="match status" value="1"/>
</dbReference>
<evidence type="ECO:0000256" key="24">
    <source>
        <dbReference type="ARBA" id="ARBA00022840"/>
    </source>
</evidence>
<evidence type="ECO:0000259" key="37">
    <source>
        <dbReference type="PROSITE" id="PS51192"/>
    </source>
</evidence>
<evidence type="ECO:0000256" key="29">
    <source>
        <dbReference type="ARBA" id="ARBA00029422"/>
    </source>
</evidence>
<evidence type="ECO:0000256" key="8">
    <source>
        <dbReference type="ARBA" id="ARBA00022484"/>
    </source>
</evidence>
<dbReference type="GO" id="GO:0042025">
    <property type="term" value="C:host cell nucleus"/>
    <property type="evidence" value="ECO:0007669"/>
    <property type="project" value="UniProtKB-SubCell"/>
</dbReference>
<keyword evidence="35" id="KW-0472">Membrane</keyword>
<feature type="domain" description="Peptidase S30" evidence="41">
    <location>
        <begin position="253"/>
        <end position="398"/>
    </location>
</feature>
<dbReference type="GO" id="GO:0005524">
    <property type="term" value="F:ATP binding"/>
    <property type="evidence" value="ECO:0007669"/>
    <property type="project" value="UniProtKB-KW"/>
</dbReference>
<dbReference type="Pfam" id="PF00270">
    <property type="entry name" value="DEAD"/>
    <property type="match status" value="1"/>
</dbReference>
<dbReference type="Gene3D" id="2.40.10.10">
    <property type="entry name" value="Trypsin-like serine proteases"/>
    <property type="match status" value="2"/>
</dbReference>
<feature type="domain" description="Helicase ATP-binding" evidence="37">
    <location>
        <begin position="1330"/>
        <end position="1482"/>
    </location>
</feature>
<dbReference type="RefSeq" id="YP_009162372.1">
    <property type="nucleotide sequence ID" value="NC_027706.1"/>
</dbReference>
<feature type="domain" description="Helicase C-terminal" evidence="38">
    <location>
        <begin position="1501"/>
        <end position="1660"/>
    </location>
</feature>
<evidence type="ECO:0000256" key="10">
    <source>
        <dbReference type="ARBA" id="ARBA00022497"/>
    </source>
</evidence>
<keyword evidence="26" id="KW-0693">Viral RNA replication</keyword>
<feature type="region of interest" description="Disordered" evidence="34">
    <location>
        <begin position="2913"/>
        <end position="2942"/>
    </location>
</feature>
<evidence type="ECO:0000313" key="43">
    <source>
        <dbReference type="Proteomes" id="UP000202083"/>
    </source>
</evidence>
<dbReference type="GO" id="GO:0039694">
    <property type="term" value="P:viral RNA genome replication"/>
    <property type="evidence" value="ECO:0007669"/>
    <property type="project" value="InterPro"/>
</dbReference>
<keyword evidence="14" id="KW-1048">Host nucleus</keyword>
<name>A0A0K1LYF0_9POTV</name>
<dbReference type="GO" id="GO:0019029">
    <property type="term" value="C:helical viral capsid"/>
    <property type="evidence" value="ECO:0007669"/>
    <property type="project" value="UniProtKB-KW"/>
</dbReference>
<dbReference type="PROSITE" id="PS51192">
    <property type="entry name" value="HELICASE_ATP_BIND_1"/>
    <property type="match status" value="1"/>
</dbReference>
<dbReference type="Pfam" id="PF08440">
    <property type="entry name" value="Poty_PP"/>
    <property type="match status" value="1"/>
</dbReference>
<keyword evidence="11" id="KW-0191">Covalent protein-RNA linkage</keyword>
<evidence type="ECO:0000256" key="14">
    <source>
        <dbReference type="ARBA" id="ARBA00022562"/>
    </source>
</evidence>
<evidence type="ECO:0000256" key="7">
    <source>
        <dbReference type="ARBA" id="ARBA00022463"/>
    </source>
</evidence>
<dbReference type="GO" id="GO:0006351">
    <property type="term" value="P:DNA-templated transcription"/>
    <property type="evidence" value="ECO:0007669"/>
    <property type="project" value="InterPro"/>
</dbReference>
<dbReference type="InterPro" id="IPR039560">
    <property type="entry name" value="Potyvirid-P3"/>
</dbReference>
<dbReference type="Pfam" id="PF13608">
    <property type="entry name" value="Potyvirid-P3"/>
    <property type="match status" value="1"/>
</dbReference>
<feature type="compositionally biased region" description="Polar residues" evidence="34">
    <location>
        <begin position="2923"/>
        <end position="2935"/>
    </location>
</feature>
<dbReference type="SUPFAM" id="SSF50494">
    <property type="entry name" value="Trypsin-like serine proteases"/>
    <property type="match status" value="1"/>
</dbReference>
<evidence type="ECO:0000256" key="28">
    <source>
        <dbReference type="ARBA" id="ARBA00029405"/>
    </source>
</evidence>
<evidence type="ECO:0000256" key="3">
    <source>
        <dbReference type="ARBA" id="ARBA00004147"/>
    </source>
</evidence>
<dbReference type="Gene3D" id="3.40.50.300">
    <property type="entry name" value="P-loop containing nucleotide triphosphate hydrolases"/>
    <property type="match status" value="2"/>
</dbReference>
<evidence type="ECO:0000256" key="20">
    <source>
        <dbReference type="ARBA" id="ARBA00022741"/>
    </source>
</evidence>
<dbReference type="InterPro" id="IPR043504">
    <property type="entry name" value="Peptidase_S1_PA_chymotrypsin"/>
</dbReference>
<feature type="transmembrane region" description="Helical" evidence="35">
    <location>
        <begin position="1106"/>
        <end position="1130"/>
    </location>
</feature>
<dbReference type="Pfam" id="PF01577">
    <property type="entry name" value="Peptidase_S30"/>
    <property type="match status" value="1"/>
</dbReference>
<dbReference type="SUPFAM" id="SSF56672">
    <property type="entry name" value="DNA/RNA polymerases"/>
    <property type="match status" value="1"/>
</dbReference>
<keyword evidence="21" id="KW-0378">Hydrolase</keyword>
<evidence type="ECO:0000256" key="17">
    <source>
        <dbReference type="ARBA" id="ARBA00022670"/>
    </source>
</evidence>
<dbReference type="SMART" id="SM00490">
    <property type="entry name" value="HELICc"/>
    <property type="match status" value="1"/>
</dbReference>
<dbReference type="Gene3D" id="3.30.70.270">
    <property type="match status" value="1"/>
</dbReference>
<keyword evidence="18" id="KW-0808">Transferase</keyword>
<evidence type="ECO:0000313" key="42">
    <source>
        <dbReference type="EMBL" id="AKU47816.1"/>
    </source>
</evidence>
<organism evidence="42 43">
    <name type="scientific">Lettuce Italian necrotic virus</name>
    <dbReference type="NCBI Taxonomy" id="1688637"/>
    <lineage>
        <taxon>Viruses</taxon>
        <taxon>Riboviria</taxon>
        <taxon>Orthornavirae</taxon>
        <taxon>Pisuviricota</taxon>
        <taxon>Stelpaviricetes</taxon>
        <taxon>Patatavirales</taxon>
        <taxon>Potyviridae</taxon>
        <taxon>Potyvirus</taxon>
        <taxon>Potyvirus lactucaitalicense</taxon>
    </lineage>
</organism>
<dbReference type="InterPro" id="IPR001730">
    <property type="entry name" value="Potyv_NIa-pro_dom"/>
</dbReference>
<evidence type="ECO:0000256" key="27">
    <source>
        <dbReference type="ARBA" id="ARBA00023280"/>
    </source>
</evidence>
<keyword evidence="17" id="KW-0645">Protease</keyword>
<evidence type="ECO:0000256" key="26">
    <source>
        <dbReference type="ARBA" id="ARBA00022953"/>
    </source>
</evidence>
<proteinExistence type="inferred from homology"/>
<evidence type="ECO:0000256" key="33">
    <source>
        <dbReference type="RuleBase" id="RU003351"/>
    </source>
</evidence>
<dbReference type="GO" id="GO:0016818">
    <property type="term" value="F:hydrolase activity, acting on acid anhydrides, in phosphorus-containing anhydrides"/>
    <property type="evidence" value="ECO:0007669"/>
    <property type="project" value="InterPro"/>
</dbReference>
<evidence type="ECO:0000256" key="12">
    <source>
        <dbReference type="ARBA" id="ARBA00022553"/>
    </source>
</evidence>
<dbReference type="InterPro" id="IPR043502">
    <property type="entry name" value="DNA/RNA_pol_sf"/>
</dbReference>
<dbReference type="InterPro" id="IPR043128">
    <property type="entry name" value="Rev_trsase/Diguanyl_cyclase"/>
</dbReference>
<evidence type="ECO:0000256" key="9">
    <source>
        <dbReference type="ARBA" id="ARBA00022488"/>
    </source>
</evidence>
<evidence type="ECO:0000256" key="6">
    <source>
        <dbReference type="ARBA" id="ARBA00020107"/>
    </source>
</evidence>
<evidence type="ECO:0000256" key="16">
    <source>
        <dbReference type="ARBA" id="ARBA00022632"/>
    </source>
</evidence>
<keyword evidence="16" id="KW-1090">Inhibition of host innate immune response by virus</keyword>
<evidence type="ECO:0000256" key="2">
    <source>
        <dbReference type="ARBA" id="ARBA00001848"/>
    </source>
</evidence>
<dbReference type="PROSITE" id="PS51871">
    <property type="entry name" value="PV_P1_PRO"/>
    <property type="match status" value="1"/>
</dbReference>
<evidence type="ECO:0000256" key="22">
    <source>
        <dbReference type="ARBA" id="ARBA00022806"/>
    </source>
</evidence>
<evidence type="ECO:0000256" key="15">
    <source>
        <dbReference type="ARBA" id="ARBA00022581"/>
    </source>
</evidence>
<dbReference type="SUPFAM" id="SSF52540">
    <property type="entry name" value="P-loop containing nucleoside triphosphate hydrolases"/>
    <property type="match status" value="2"/>
</dbReference>
<dbReference type="InterPro" id="IPR001456">
    <property type="entry name" value="HC-pro"/>
</dbReference>
<evidence type="ECO:0000259" key="36">
    <source>
        <dbReference type="PROSITE" id="PS50507"/>
    </source>
</evidence>
<keyword evidence="43" id="KW-1185">Reference proteome</keyword>
<dbReference type="InterPro" id="IPR009003">
    <property type="entry name" value="Peptidase_S1_PA"/>
</dbReference>
<evidence type="ECO:0000256" key="18">
    <source>
        <dbReference type="ARBA" id="ARBA00022679"/>
    </source>
</evidence>
<keyword evidence="10" id="KW-1139">Helical capsid protein</keyword>
<dbReference type="GO" id="GO:0003968">
    <property type="term" value="F:RNA-directed RNA polymerase activity"/>
    <property type="evidence" value="ECO:0007669"/>
    <property type="project" value="UniProtKB-KW"/>
</dbReference>
<dbReference type="InterPro" id="IPR002540">
    <property type="entry name" value="Pept_S30_P1_potyvir"/>
</dbReference>
<dbReference type="PROSITE" id="PS51436">
    <property type="entry name" value="POTYVIRUS_NIA_PRO"/>
    <property type="match status" value="1"/>
</dbReference>
<keyword evidence="23" id="KW-0788">Thiol protease</keyword>
<evidence type="ECO:0000256" key="19">
    <source>
        <dbReference type="ARBA" id="ARBA00022695"/>
    </source>
</evidence>
<sequence>MATLLNLRHSWQLPKYNEAFGTTYTKYHLARALCTENNGFEYDWDDDVYVCYKCKHAFNNKEEIHEHDCTDDEITLDDFMPVGYMTQPIISNTTDEHAEVSTEEEVVEDVYMEQPPEMKIITIMFGTIPTDVAVIPETTVNPPQLNVSNTVLDTLTKELTEKLKARDELVIRQRSDGSLVYKEKFWRQKKKNKDKALETPQDTINEVYTPAIVTKISIAGGLRPSAMAEAYPEKRVHALSKRQKKLNTKKKLHLSSDQLKNFETALYKIMCKKECSFEIVGEKEKVLTGKYTRFNAKPVIKVDTLHETGIKRKKDLMISTAQTAQLKLMMQVTAMKSRFDSATLNRGTSGFVFVRDQLKGNCGRSFHDIFIVRGRINGMLVDARSKLTHSLVCVLHHYSSVAQQFWEGFTGTFVHNKPKDLTHECTSDFSVKECGTVSALITQTIFQFGKITCKKCALEFADLTRQEMTDRLNKEVDGTIRCIDREFSQFVHVKEFLRVLKASYNSINRNINEFTEIKRLIGDRKDAPFAHINKMNELLIKGNEMSSDDWDLTMKSLLELARYQNNRTENIVSGSLKSFRNKISNKAHVNLSLMCDNQLDMNGSFKWGKRQYHAKRFFQDYYDTIDPSEGYDKYIIRRNPNGSRKLAIGKLILSTNFNTLREQRRGEPIKTQELTQACVSKSKGNFEYPCCCVTLENGLPLESDMKMATKHHLVIGNSGDPKIVDLPKEADNQMYIAKEGYCYINIYMAMLIDVSEEAAKEFTKKARDLAIQELGQWPTLTDVAASCYLLASFFPDTAKSELPRMLVDHETQTIHVIDSYGSLTTGYHVLKANTVSQLIKFADNDLQSEMKHYRVGGLVNGERSIVTSVKLLIKSLYRPRLMREILLEEPYILVLAATSPAVLIAMFNSGSLEYAIQFLLNTNQDAVTILTILSTLAKQVSVARTLKAQFDVLNQHASILLRALDTANGNTNHSYAFARMTLERLVAMNEMDSGLDELGFTAFRSASMEVIEKSYAQAIQESWDGLPLCSKLRYMRVLFKQRYSGTNCLDPQTISAFGDKLKPLPLLSLDRLTRSAQSVASYVQTTAKVRSKIIVRSVTRKLFRTINYLIPDIFAFINTLVVFSLLFTILNNVQSMVQSYNVHRMNVQRAMECEKFDRVQELYLVLKHKIGQTPSREEFIEYVLSIDPSLKRELMLLIGDDEEVQHQSKKEIKILEKCIAFTTLILMMFDSERSDGVYKILSKFKGVMGTIDSQVHHQSLDDIKEEFIEDKETITFILNEEESRVSQVTDATFEQWWHNQLASNRVIPHYRTEGAFIEFTRATAATVVNRIAHESPKDYIVMGAVGSGKSTGLPHLLGQRGKVLMLEPTRPLAENVCKQLRGDPFYSSPTLQMRDHSSFGSSPVTIMTSGFAFMYFANNPSLLQNYNFIIFDEFHVTDARAMAFWSLLKEHTYQGKTLKVSATPPGRSSTLSTQHPVNLIIEETLTFNQFVSAQGTGANADIIQHADNILVYVASYNEVDSLSKMLVDKGHLVTKVDGRTMKMGGTAIETKGTPYKKHFVVATNIIENGVTLDIEAVVDFGTKVRADLDVENRTISYGKVSISMAERIQRLGRVGRHKPGVALRIGSTEKDIEAIPQMAATEAAFLCFTYGLPVMTSNVSVSLLSKCTVRQAKVMQCFEITPYFTVNLVRHDGSMHQAIHDLLKRYKLRDSRIVMNKMAIPNGVVPQWLYAKHYNAIGKRLDLDDSVRIPFYTKDLPERLYADIDLTVRKYKGDAGFGRIRSSNVASIAYTLRTDSQAIPMTLKIIDKLIESEMQKRAHYESAFGYSCSEANLSIGAMMAMIKSRYVRDHSTENLSKLQEVKARLQEFMNLEVDDSADIQDILQARYVGDRGELECVMHQSIEAMSKHLELKGRWNGTLVVRDVIMMGGVLIGGGWMIYEYMKEKWNEPVVHQGANKRSKQRLRFREARDKKIGYIVDDSDGVAEHYFGSAYATKEKKKPTVHGMGKKTRRFVNMYGFDPEDYSQIRFVDPLTGATLDEGINADISVVQEHFGKIRQAMVLDDQLDAQAVSHHNSIEAYYFRNISAQALKVDLTPHEPLAVGNNSTSIAGYPERRGELRQTGKPMHIVKDDIPKSNEIDLDTLVSHEAKSLMRGLQDYNPIANAICKITNDSDGIERTLYGVGYGPYIIANQHLFKYNNGTLTIRSKHGVFTIKNTTQIDILPVDKHDILLIKLPKDFPPFPQKLRFRPPTSTDRVCLVGTTFQEKSSTSKISDTSLTARCDDSTFAKHWISTNDGDCGLPLVSIVDGCIVGLHSLRNFSNTCNFYAVIPESFETVFLKTAATREWVRKWRYNPDGILWGGLDIKESAPSVEFKPVKAVTNLLHDIVFNQSKDKWLMSAIKDNLQAVAECPNQLVTKHVVKGKCMLFDVFLREHPDQAEYFKPLMGFYDKSKLNKEAYTKDLMKYATPIPVGDVDCAAFEEAWDAVVAMMRRKGFVDTVCVLDTDSLFSSLNMKAAVGALYQGKKKDYFANFSQEDKDNIIMESCKRLYLGKKGIWNGSAKAELRPIEKVLANKTRTFTAAPIDTLLGGKACVDDFNNQFYSLNIHCPWSVGMTKFYRGWDELLRKLPDGWIYCDADGSQFDSSLTPYMINAVLNIRLEFMEECPLVEKMLSNLYTEIIYTPISTPDGTVVKKFKGNNSGQPSTVVDNTLMVILAVTYSLIKLGYKPEEHENICIYFVNGDDLLLAVHPEHQHVFDEFREIFASVGLNYTFDSRTTNKENLWFMSHRGILIDECYIPKLEPERIVSILEWDRSSLPEHRLEAICAAMVESWGYTELTHRIRQFYSWVLEQAPYNSLAAEGKAPYIAETALKRLYTCVEPKTEELNRYIDQLMNFDDGYEDLCVFHQAKDEVNTGLEQPKKTQETPQSMQPSTSSNKDMDVNVGTTGTFQVPRLKKMTKNMNIPKVKGKTILNLDHLLQYNPDQTDLSNTRATKNQLAAWYEGVKREYDVDDSAMNIILNGLVVWCIENGTSSELRGVWTMMDGEEQIEYPIKPLMDHAQPSFRQIMAHFSDIAEAYIEKQNSERAWMPRYGLLRNITDFSLARYCFDFYQKTSKTPVRAREAVTQMKAAALRNASTRLFGLDGNVGTKEENTERHTAEDVNSTMHHLLGMRGV</sequence>
<dbReference type="GO" id="GO:0006508">
    <property type="term" value="P:proteolysis"/>
    <property type="evidence" value="ECO:0007669"/>
    <property type="project" value="UniProtKB-KW"/>
</dbReference>
<evidence type="ECO:0000256" key="21">
    <source>
        <dbReference type="ARBA" id="ARBA00022801"/>
    </source>
</evidence>
<evidence type="ECO:0000256" key="13">
    <source>
        <dbReference type="ARBA" id="ARBA00022561"/>
    </source>
</evidence>
<dbReference type="InterPro" id="IPR007094">
    <property type="entry name" value="RNA-dir_pol_PSvirus"/>
</dbReference>
<dbReference type="Pfam" id="PF00767">
    <property type="entry name" value="Poty_coat"/>
    <property type="match status" value="1"/>
</dbReference>
<dbReference type="InterPro" id="IPR014001">
    <property type="entry name" value="Helicase_ATP-bd"/>
</dbReference>
<dbReference type="InterPro" id="IPR001592">
    <property type="entry name" value="Poty_coat"/>
</dbReference>
<keyword evidence="22" id="KW-0347">Helicase</keyword>
<comment type="catalytic activity">
    <reaction evidence="2">
        <text>Hydrolyzes a Gly-|-Gly bond at its own C-terminus, commonly in the sequence -Tyr-Xaa-Val-Gly-|-Gly, in the processing of the potyviral polyprotein.</text>
        <dbReference type="EC" id="3.4.22.45"/>
    </reaction>
</comment>